<feature type="compositionally biased region" description="Basic and acidic residues" evidence="1">
    <location>
        <begin position="96"/>
        <end position="105"/>
    </location>
</feature>
<sequence>MSAAAQSSPLERVCKISPSKCKICKRALDPNGRSLKNCNDCLDKKKRINDESQKKQREQELQSAVNILVNNAPASSSTKDAPDGKIMKDKHSKKRKAEEPADDREVVQKRAKDFLDAVVPANDAPSATSKPVQPEDSTGDEYQTASHLYRGLKRLKLSSQPPSSNPRVRFHGKHSIVVDPDIDNTKRAALVARDVSKLGRLSFNHRSTISPPILSASFLSLSFRCTCSEQASETSGQGTVKKPTPMNSSAGKDTSKKTKGDLKRKDAEAAGSQTKACKGVIEVTAENDSSNQYMSGQKISIRVWH</sequence>
<accession>A0A8H5GMK9</accession>
<dbReference type="AlphaFoldDB" id="A0A8H5GMK9"/>
<dbReference type="Proteomes" id="UP000559256">
    <property type="component" value="Unassembled WGS sequence"/>
</dbReference>
<feature type="region of interest" description="Disordered" evidence="1">
    <location>
        <begin position="120"/>
        <end position="143"/>
    </location>
</feature>
<evidence type="ECO:0000313" key="3">
    <source>
        <dbReference type="Proteomes" id="UP000559256"/>
    </source>
</evidence>
<feature type="compositionally biased region" description="Polar residues" evidence="1">
    <location>
        <begin position="66"/>
        <end position="79"/>
    </location>
</feature>
<reference evidence="2 3" key="1">
    <citation type="journal article" date="2020" name="ISME J.">
        <title>Uncovering the hidden diversity of litter-decomposition mechanisms in mushroom-forming fungi.</title>
        <authorList>
            <person name="Floudas D."/>
            <person name="Bentzer J."/>
            <person name="Ahren D."/>
            <person name="Johansson T."/>
            <person name="Persson P."/>
            <person name="Tunlid A."/>
        </authorList>
    </citation>
    <scope>NUCLEOTIDE SEQUENCE [LARGE SCALE GENOMIC DNA]</scope>
    <source>
        <strain evidence="2 3">CBS 291.85</strain>
    </source>
</reference>
<feature type="region of interest" description="Disordered" evidence="1">
    <location>
        <begin position="66"/>
        <end position="105"/>
    </location>
</feature>
<evidence type="ECO:0000256" key="1">
    <source>
        <dbReference type="SAM" id="MobiDB-lite"/>
    </source>
</evidence>
<feature type="compositionally biased region" description="Basic and acidic residues" evidence="1">
    <location>
        <begin position="80"/>
        <end position="89"/>
    </location>
</feature>
<feature type="compositionally biased region" description="Basic and acidic residues" evidence="1">
    <location>
        <begin position="253"/>
        <end position="268"/>
    </location>
</feature>
<name>A0A8H5GMK9_9AGAR</name>
<protein>
    <submittedName>
        <fullName evidence="2">Uncharacterized protein</fullName>
    </submittedName>
</protein>
<gene>
    <name evidence="2" type="ORF">D9758_003604</name>
</gene>
<organism evidence="2 3">
    <name type="scientific">Tetrapyrgos nigripes</name>
    <dbReference type="NCBI Taxonomy" id="182062"/>
    <lineage>
        <taxon>Eukaryota</taxon>
        <taxon>Fungi</taxon>
        <taxon>Dikarya</taxon>
        <taxon>Basidiomycota</taxon>
        <taxon>Agaricomycotina</taxon>
        <taxon>Agaricomycetes</taxon>
        <taxon>Agaricomycetidae</taxon>
        <taxon>Agaricales</taxon>
        <taxon>Marasmiineae</taxon>
        <taxon>Marasmiaceae</taxon>
        <taxon>Tetrapyrgos</taxon>
    </lineage>
</organism>
<keyword evidence="3" id="KW-1185">Reference proteome</keyword>
<comment type="caution">
    <text evidence="2">The sequence shown here is derived from an EMBL/GenBank/DDBJ whole genome shotgun (WGS) entry which is preliminary data.</text>
</comment>
<feature type="region of interest" description="Disordered" evidence="1">
    <location>
        <begin position="232"/>
        <end position="273"/>
    </location>
</feature>
<dbReference type="OrthoDB" id="3025610at2759"/>
<proteinExistence type="predicted"/>
<dbReference type="EMBL" id="JAACJM010000019">
    <property type="protein sequence ID" value="KAF5367529.1"/>
    <property type="molecule type" value="Genomic_DNA"/>
</dbReference>
<evidence type="ECO:0000313" key="2">
    <source>
        <dbReference type="EMBL" id="KAF5367529.1"/>
    </source>
</evidence>